<evidence type="ECO:0000256" key="1">
    <source>
        <dbReference type="ARBA" id="ARBA00023015"/>
    </source>
</evidence>
<proteinExistence type="predicted"/>
<dbReference type="EMBL" id="FRBW01000005">
    <property type="protein sequence ID" value="SHN04908.1"/>
    <property type="molecule type" value="Genomic_DNA"/>
</dbReference>
<dbReference type="GO" id="GO:0043565">
    <property type="term" value="F:sequence-specific DNA binding"/>
    <property type="evidence" value="ECO:0007669"/>
    <property type="project" value="InterPro"/>
</dbReference>
<keyword evidence="3" id="KW-0804">Transcription</keyword>
<dbReference type="AlphaFoldDB" id="A0A1M7NLZ9"/>
<keyword evidence="6" id="KW-1185">Reference proteome</keyword>
<evidence type="ECO:0000256" key="2">
    <source>
        <dbReference type="ARBA" id="ARBA00023125"/>
    </source>
</evidence>
<dbReference type="OrthoDB" id="8004517at2"/>
<dbReference type="Proteomes" id="UP000186002">
    <property type="component" value="Unassembled WGS sequence"/>
</dbReference>
<reference evidence="5 6" key="1">
    <citation type="submission" date="2016-11" db="EMBL/GenBank/DDBJ databases">
        <authorList>
            <person name="Jaros S."/>
            <person name="Januszkiewicz K."/>
            <person name="Wedrychowicz H."/>
        </authorList>
    </citation>
    <scope>NUCLEOTIDE SEQUENCE [LARGE SCALE GENOMIC DNA]</scope>
    <source>
        <strain evidence="5 6">DSM 22153</strain>
    </source>
</reference>
<evidence type="ECO:0000313" key="6">
    <source>
        <dbReference type="Proteomes" id="UP000186002"/>
    </source>
</evidence>
<dbReference type="PROSITE" id="PS01124">
    <property type="entry name" value="HTH_ARAC_FAMILY_2"/>
    <property type="match status" value="1"/>
</dbReference>
<dbReference type="STRING" id="735517.SAMN05444272_3841"/>
<evidence type="ECO:0000313" key="5">
    <source>
        <dbReference type="EMBL" id="SHN04908.1"/>
    </source>
</evidence>
<sequence>MHRSGEGAAREQRVHSIKLSTDHVAPAEQFDLWRHITSDIVETQPIDKPEAGFRGSLEIVDLGPLQLTRFEFGSSLFCRNRNHVNKSGFDHWTIMALTGGRLKLATDDTDNAGAAGSVLLNSLAAPLVGRSEDVALINLYFPRDEHWQISDQLERASRRPIDGPMSLILREFVISLGSHAKTLTTADIHSVNDAFTALLKAMVHQTGEMFEAARQPITAVQFDMARRFIGENLHSPDLGPDMLCTHLGVSRRQLYYLFERHDGVANYIKNRRLAACYAALTRGDTRKMISSIAFDHGFTSLSSFYRLFHKRYGFNPGEARSAWLEGRSSHDGMVTSFGEWMSQVRAA</sequence>
<dbReference type="Pfam" id="PF12833">
    <property type="entry name" value="HTH_18"/>
    <property type="match status" value="1"/>
</dbReference>
<keyword evidence="1" id="KW-0805">Transcription regulation</keyword>
<evidence type="ECO:0000256" key="3">
    <source>
        <dbReference type="ARBA" id="ARBA00023163"/>
    </source>
</evidence>
<feature type="domain" description="HTH araC/xylS-type" evidence="4">
    <location>
        <begin position="223"/>
        <end position="322"/>
    </location>
</feature>
<organism evidence="5 6">
    <name type="scientific">Roseibium suaedae</name>
    <dbReference type="NCBI Taxonomy" id="735517"/>
    <lineage>
        <taxon>Bacteria</taxon>
        <taxon>Pseudomonadati</taxon>
        <taxon>Pseudomonadota</taxon>
        <taxon>Alphaproteobacteria</taxon>
        <taxon>Hyphomicrobiales</taxon>
        <taxon>Stappiaceae</taxon>
        <taxon>Roseibium</taxon>
    </lineage>
</organism>
<name>A0A1M7NLZ9_9HYPH</name>
<gene>
    <name evidence="5" type="ORF">SAMN05444272_3841</name>
</gene>
<dbReference type="PANTHER" id="PTHR46796">
    <property type="entry name" value="HTH-TYPE TRANSCRIPTIONAL ACTIVATOR RHAS-RELATED"/>
    <property type="match status" value="1"/>
</dbReference>
<dbReference type="SUPFAM" id="SSF46689">
    <property type="entry name" value="Homeodomain-like"/>
    <property type="match status" value="1"/>
</dbReference>
<accession>A0A1M7NLZ9</accession>
<dbReference type="InterPro" id="IPR009057">
    <property type="entry name" value="Homeodomain-like_sf"/>
</dbReference>
<keyword evidence="2" id="KW-0238">DNA-binding</keyword>
<dbReference type="SMART" id="SM00342">
    <property type="entry name" value="HTH_ARAC"/>
    <property type="match status" value="1"/>
</dbReference>
<dbReference type="GO" id="GO:0003700">
    <property type="term" value="F:DNA-binding transcription factor activity"/>
    <property type="evidence" value="ECO:0007669"/>
    <property type="project" value="InterPro"/>
</dbReference>
<dbReference type="PANTHER" id="PTHR46796:SF6">
    <property type="entry name" value="ARAC SUBFAMILY"/>
    <property type="match status" value="1"/>
</dbReference>
<dbReference type="InterPro" id="IPR050204">
    <property type="entry name" value="AraC_XylS_family_regulators"/>
</dbReference>
<evidence type="ECO:0000259" key="4">
    <source>
        <dbReference type="PROSITE" id="PS01124"/>
    </source>
</evidence>
<dbReference type="InterPro" id="IPR018060">
    <property type="entry name" value="HTH_AraC"/>
</dbReference>
<dbReference type="Gene3D" id="1.10.10.60">
    <property type="entry name" value="Homeodomain-like"/>
    <property type="match status" value="1"/>
</dbReference>
<protein>
    <submittedName>
        <fullName evidence="5">Transcriptional regulator, AraC family</fullName>
    </submittedName>
</protein>